<accession>A0A4Y7Q370</accession>
<dbReference type="SUPFAM" id="SSF89796">
    <property type="entry name" value="CoA-transferase family III (CaiB/BaiF)"/>
    <property type="match status" value="2"/>
</dbReference>
<evidence type="ECO:0000313" key="3">
    <source>
        <dbReference type="Proteomes" id="UP000294933"/>
    </source>
</evidence>
<dbReference type="PANTHER" id="PTHR48228">
    <property type="entry name" value="SUCCINYL-COA--D-CITRAMALATE COA-TRANSFERASE"/>
    <property type="match status" value="1"/>
</dbReference>
<dbReference type="Gene3D" id="3.40.50.10540">
    <property type="entry name" value="Crotonobetainyl-coa:carnitine coa-transferase, domain 1"/>
    <property type="match status" value="2"/>
</dbReference>
<dbReference type="Pfam" id="PF02515">
    <property type="entry name" value="CoA_transf_3"/>
    <property type="match status" value="2"/>
</dbReference>
<evidence type="ECO:0000256" key="1">
    <source>
        <dbReference type="ARBA" id="ARBA00008383"/>
    </source>
</evidence>
<dbReference type="InterPro" id="IPR050509">
    <property type="entry name" value="CoA-transferase_III"/>
</dbReference>
<dbReference type="EMBL" id="ML170176">
    <property type="protein sequence ID" value="TDL22094.1"/>
    <property type="molecule type" value="Genomic_DNA"/>
</dbReference>
<keyword evidence="3" id="KW-1185">Reference proteome</keyword>
<organism evidence="2 3">
    <name type="scientific">Rickenella mellea</name>
    <dbReference type="NCBI Taxonomy" id="50990"/>
    <lineage>
        <taxon>Eukaryota</taxon>
        <taxon>Fungi</taxon>
        <taxon>Dikarya</taxon>
        <taxon>Basidiomycota</taxon>
        <taxon>Agaricomycotina</taxon>
        <taxon>Agaricomycetes</taxon>
        <taxon>Hymenochaetales</taxon>
        <taxon>Rickenellaceae</taxon>
        <taxon>Rickenella</taxon>
    </lineage>
</organism>
<dbReference type="OrthoDB" id="2308815at2759"/>
<dbReference type="InterPro" id="IPR023606">
    <property type="entry name" value="CoA-Trfase_III_dom_1_sf"/>
</dbReference>
<keyword evidence="2" id="KW-0808">Transferase</keyword>
<dbReference type="VEuPathDB" id="FungiDB:BD410DRAFT_788777"/>
<dbReference type="PANTHER" id="PTHR48228:SF4">
    <property type="entry name" value="BLR3030 PROTEIN"/>
    <property type="match status" value="1"/>
</dbReference>
<reference evidence="2 3" key="1">
    <citation type="submission" date="2018-06" db="EMBL/GenBank/DDBJ databases">
        <title>A transcriptomic atlas of mushroom development highlights an independent origin of complex multicellularity.</title>
        <authorList>
            <consortium name="DOE Joint Genome Institute"/>
            <person name="Krizsan K."/>
            <person name="Almasi E."/>
            <person name="Merenyi Z."/>
            <person name="Sahu N."/>
            <person name="Viragh M."/>
            <person name="Koszo T."/>
            <person name="Mondo S."/>
            <person name="Kiss B."/>
            <person name="Balint B."/>
            <person name="Kues U."/>
            <person name="Barry K."/>
            <person name="Hegedus J.C."/>
            <person name="Henrissat B."/>
            <person name="Johnson J."/>
            <person name="Lipzen A."/>
            <person name="Ohm R."/>
            <person name="Nagy I."/>
            <person name="Pangilinan J."/>
            <person name="Yan J."/>
            <person name="Xiong Y."/>
            <person name="Grigoriev I.V."/>
            <person name="Hibbett D.S."/>
            <person name="Nagy L.G."/>
        </authorList>
    </citation>
    <scope>NUCLEOTIDE SEQUENCE [LARGE SCALE GENOMIC DNA]</scope>
    <source>
        <strain evidence="2 3">SZMC22713</strain>
    </source>
</reference>
<dbReference type="InterPro" id="IPR003673">
    <property type="entry name" value="CoA-Trfase_fam_III"/>
</dbReference>
<comment type="similarity">
    <text evidence="1">Belongs to the CoA-transferase III family.</text>
</comment>
<evidence type="ECO:0000313" key="2">
    <source>
        <dbReference type="EMBL" id="TDL22094.1"/>
    </source>
</evidence>
<sequence length="480" mass="52310">MSSLWLANGLPEEYLNALHLSSDPDPAVNSSFKLGTVAQTTIGLAALSAALLHDLRTGEKQSVSVNARHAALEFTSESWYLCNGKLPQGDIWDTIAGVYRTKDDRFVHIHTNFPHHKQGILDLLKCQDSRAAVQTAILQWNAEEFETIASAKNLCVTAYRTFAQWDAHPQSKALRNVPPVELFRVAEAPKRMIGTKTSRPLQGIRVLDLTRVLAGPIAGRTLAAHGAEVLLITSPRLPAQPIIDRETSRGKRTTPLDLCSPSDANTLGELVKDADVFLQAYRPWGLHDKAFGVQEVERLRPGIVYASLTAYGWGGPWENRRGFDSLVQNAIGIGHAEAEAFDQFTNSGGNNNSLPPKPLPCQAIDHAAGYLLAFGINAALCKTITEGGSWEVRVSLAAVGQWIRSLGQLDPKVAFGQGIPYPPRTLPQADEISALAVTIKQARKDDGDMTVIGHAAKLEKTPVKEGEAPMVLNLHEPRWM</sequence>
<gene>
    <name evidence="2" type="ORF">BD410DRAFT_788777</name>
</gene>
<protein>
    <submittedName>
        <fullName evidence="2">CoA-transferase family III</fullName>
    </submittedName>
</protein>
<dbReference type="STRING" id="50990.A0A4Y7Q370"/>
<dbReference type="GO" id="GO:0016740">
    <property type="term" value="F:transferase activity"/>
    <property type="evidence" value="ECO:0007669"/>
    <property type="project" value="UniProtKB-KW"/>
</dbReference>
<dbReference type="Proteomes" id="UP000294933">
    <property type="component" value="Unassembled WGS sequence"/>
</dbReference>
<proteinExistence type="inferred from homology"/>
<dbReference type="AlphaFoldDB" id="A0A4Y7Q370"/>
<name>A0A4Y7Q370_9AGAM</name>